<dbReference type="InterPro" id="IPR036691">
    <property type="entry name" value="Endo/exonu/phosph_ase_sf"/>
</dbReference>
<dbReference type="PANTHER" id="PTHR12121">
    <property type="entry name" value="CARBON CATABOLITE REPRESSOR PROTEIN 4"/>
    <property type="match status" value="1"/>
</dbReference>
<feature type="non-terminal residue" evidence="2">
    <location>
        <position position="307"/>
    </location>
</feature>
<feature type="domain" description="Endonuclease/exonuclease/phosphatase" evidence="1">
    <location>
        <begin position="38"/>
        <end position="233"/>
    </location>
</feature>
<dbReference type="EMBL" id="AK418400">
    <property type="protein sequence ID" value="BAN21580.1"/>
    <property type="molecule type" value="mRNA"/>
</dbReference>
<name>R4WL55_RIPPE</name>
<dbReference type="GO" id="GO:0000175">
    <property type="term" value="F:3'-5'-RNA exonuclease activity"/>
    <property type="evidence" value="ECO:0007669"/>
    <property type="project" value="TreeGrafter"/>
</dbReference>
<dbReference type="Gene3D" id="3.60.10.10">
    <property type="entry name" value="Endonuclease/exonuclease/phosphatase"/>
    <property type="match status" value="1"/>
</dbReference>
<evidence type="ECO:0000259" key="1">
    <source>
        <dbReference type="Pfam" id="PF03372"/>
    </source>
</evidence>
<dbReference type="InterPro" id="IPR005135">
    <property type="entry name" value="Endo/exonuclease/phosphatase"/>
</dbReference>
<sequence length="307" mass="35315">MAKDSCSEMSFCYSTDSSQHAQIDSGVSPAQMVKLKVMNYNVLSQALLEQHHYLYKKQKPYMLQWRYRKDLLLNEILTVNPDILCLQEVEEAEIPHFFKNLEKYGYKSVSKMKTRHKGDGLYLYYRSLDIKLLESDSVEFRQPGIIELETRDNVGLIARLQKQGKEFIVATTHLLYNPKRTEVRLAQVQMLLAELHRMARKDEDYPASILLMGDFNSLPNSPVINFVVDGKLSSHYRPLPLCLGISPQCTHLYQESKLFHSEKQNISSPECRNESISPSGSTSVLTESFMVSHPFNFSSVYNLMESP</sequence>
<protein>
    <submittedName>
        <fullName evidence="2">Carbon catabolite repressor protein</fullName>
    </submittedName>
</protein>
<dbReference type="AlphaFoldDB" id="R4WL55"/>
<dbReference type="Pfam" id="PF03372">
    <property type="entry name" value="Exo_endo_phos"/>
    <property type="match status" value="1"/>
</dbReference>
<reference evidence="2" key="1">
    <citation type="journal article" date="2013" name="PLoS ONE">
        <title>Gene expression in gut symbiotic organ of stinkbug affected by extracellular bacterial symbiont.</title>
        <authorList>
            <person name="Futahashi R."/>
            <person name="Tanaka K."/>
            <person name="Tanahashi M."/>
            <person name="Nikoh N."/>
            <person name="Kikuchi Y."/>
            <person name="Lee B.L."/>
            <person name="Fukatsu T."/>
        </authorList>
    </citation>
    <scope>NUCLEOTIDE SEQUENCE</scope>
    <source>
        <tissue evidence="2">Midgut</tissue>
    </source>
</reference>
<evidence type="ECO:0000313" key="2">
    <source>
        <dbReference type="EMBL" id="BAN21580.1"/>
    </source>
</evidence>
<dbReference type="InterPro" id="IPR050410">
    <property type="entry name" value="CCR4/nocturin_mRNA_transcr"/>
</dbReference>
<organism evidence="2">
    <name type="scientific">Riptortus pedestris</name>
    <name type="common">Bean bug</name>
    <dbReference type="NCBI Taxonomy" id="329032"/>
    <lineage>
        <taxon>Eukaryota</taxon>
        <taxon>Metazoa</taxon>
        <taxon>Ecdysozoa</taxon>
        <taxon>Arthropoda</taxon>
        <taxon>Hexapoda</taxon>
        <taxon>Insecta</taxon>
        <taxon>Pterygota</taxon>
        <taxon>Neoptera</taxon>
        <taxon>Paraneoptera</taxon>
        <taxon>Hemiptera</taxon>
        <taxon>Heteroptera</taxon>
        <taxon>Panheteroptera</taxon>
        <taxon>Pentatomomorpha</taxon>
        <taxon>Coreoidea</taxon>
        <taxon>Alydidae</taxon>
        <taxon>Riptortus</taxon>
    </lineage>
</organism>
<accession>R4WL55</accession>
<proteinExistence type="evidence at transcript level"/>
<dbReference type="SUPFAM" id="SSF56219">
    <property type="entry name" value="DNase I-like"/>
    <property type="match status" value="1"/>
</dbReference>
<dbReference type="PANTHER" id="PTHR12121:SF34">
    <property type="entry name" value="PROTEIN ANGEL"/>
    <property type="match status" value="1"/>
</dbReference>